<feature type="region of interest" description="Disordered" evidence="2">
    <location>
        <begin position="148"/>
        <end position="199"/>
    </location>
</feature>
<evidence type="ECO:0000313" key="4">
    <source>
        <dbReference type="Proteomes" id="UP000054636"/>
    </source>
</evidence>
<feature type="region of interest" description="Disordered" evidence="2">
    <location>
        <begin position="52"/>
        <end position="94"/>
    </location>
</feature>
<protein>
    <submittedName>
        <fullName evidence="3">Uncharacterized protein</fullName>
    </submittedName>
</protein>
<proteinExistence type="predicted"/>
<sequence length="551" mass="61976">MSSEVQEDVEMATLEELFEFIDCCVCPDVFTENIDTSDPWCEHAMLPPLEFSTTTAQGSPTTIDRASRSPESNAPATKPKRRRKRTGWSSSTGLQRRKRAELQFLREHVRDLEEYAERLKKRVGLTKPEDMATVAEALAFIDACEGHVSPSVSGNTSSSDSGGSPLPDNQSLTVSTDFPSDLKPQKPKRMRRSKNPAGYSTRFLHRKKAEMQQLRDEAVRLEAQLEKLRSTRVVGVGALAAHVSQLKKKANCKWMEVAMIEFQRRQSAEYTNRKLRALLANQMKVDEALRGVVMNNSVLEGMNFLYNKPPTSRHPLATVDNSSVIMAELEKKVSEMYLESSLLFDEETGTLRLKCETQRRVDPQLGPTVEIVTSAPLSCSLEAASSSLWKELTTIRTYPDKSFRYMQTGTPNVMEKSFDQILRGNDGAMPVNGLQYMRQFKEENRVVLARAYRMLLPTDGLQLRANAWTIFSRSKTNPAEASELRSFVQLYMEIQPGFAAIPEDVAYLKDVAFESWSMKMRGHAQYLQEVLIEAASDAPAGTSQLLLKSIC</sequence>
<keyword evidence="1" id="KW-0175">Coiled coil</keyword>
<feature type="compositionally biased region" description="Polar residues" evidence="2">
    <location>
        <begin position="168"/>
        <end position="178"/>
    </location>
</feature>
<evidence type="ECO:0000256" key="2">
    <source>
        <dbReference type="SAM" id="MobiDB-lite"/>
    </source>
</evidence>
<feature type="compositionally biased region" description="Basic residues" evidence="2">
    <location>
        <begin position="185"/>
        <end position="194"/>
    </location>
</feature>
<dbReference type="Proteomes" id="UP000054636">
    <property type="component" value="Unassembled WGS sequence"/>
</dbReference>
<reference evidence="3 4" key="1">
    <citation type="submission" date="2015-11" db="EMBL/GenBank/DDBJ databases">
        <title>Genomes and virulence difference between two physiological races of Phytophthora nicotianae.</title>
        <authorList>
            <person name="Liu H."/>
            <person name="Ma X."/>
            <person name="Yu H."/>
            <person name="Fang D."/>
            <person name="Li Y."/>
            <person name="Wang X."/>
            <person name="Wang W."/>
            <person name="Dong Y."/>
            <person name="Xiao B."/>
        </authorList>
    </citation>
    <scope>NUCLEOTIDE SEQUENCE [LARGE SCALE GENOMIC DNA]</scope>
    <source>
        <strain evidence="4">race 1</strain>
    </source>
</reference>
<evidence type="ECO:0000313" key="3">
    <source>
        <dbReference type="EMBL" id="KUF85666.1"/>
    </source>
</evidence>
<feature type="compositionally biased region" description="Polar residues" evidence="2">
    <location>
        <begin position="52"/>
        <end position="72"/>
    </location>
</feature>
<organism evidence="3 4">
    <name type="scientific">Phytophthora nicotianae</name>
    <name type="common">Potato buckeye rot agent</name>
    <name type="synonym">Phytophthora parasitica</name>
    <dbReference type="NCBI Taxonomy" id="4792"/>
    <lineage>
        <taxon>Eukaryota</taxon>
        <taxon>Sar</taxon>
        <taxon>Stramenopiles</taxon>
        <taxon>Oomycota</taxon>
        <taxon>Peronosporomycetes</taxon>
        <taxon>Peronosporales</taxon>
        <taxon>Peronosporaceae</taxon>
        <taxon>Phytophthora</taxon>
    </lineage>
</organism>
<accession>A0A0W8CPU1</accession>
<dbReference type="AlphaFoldDB" id="A0A0W8CPU1"/>
<comment type="caution">
    <text evidence="3">The sequence shown here is derived from an EMBL/GenBank/DDBJ whole genome shotgun (WGS) entry which is preliminary data.</text>
</comment>
<name>A0A0W8CPU1_PHYNI</name>
<feature type="coiled-coil region" evidence="1">
    <location>
        <begin position="204"/>
        <end position="231"/>
    </location>
</feature>
<feature type="compositionally biased region" description="Low complexity" evidence="2">
    <location>
        <begin position="149"/>
        <end position="167"/>
    </location>
</feature>
<evidence type="ECO:0000256" key="1">
    <source>
        <dbReference type="SAM" id="Coils"/>
    </source>
</evidence>
<gene>
    <name evidence="3" type="ORF">AM588_10000972</name>
</gene>
<dbReference type="EMBL" id="LNFP01001591">
    <property type="protein sequence ID" value="KUF85666.1"/>
    <property type="molecule type" value="Genomic_DNA"/>
</dbReference>